<reference evidence="1" key="1">
    <citation type="journal article" date="2019" name="Sci. Rep.">
        <title>Draft genome of Tanacetum cinerariifolium, the natural source of mosquito coil.</title>
        <authorList>
            <person name="Yamashiro T."/>
            <person name="Shiraishi A."/>
            <person name="Satake H."/>
            <person name="Nakayama K."/>
        </authorList>
    </citation>
    <scope>NUCLEOTIDE SEQUENCE</scope>
</reference>
<comment type="caution">
    <text evidence="1">The sequence shown here is derived from an EMBL/GenBank/DDBJ whole genome shotgun (WGS) entry which is preliminary data.</text>
</comment>
<gene>
    <name evidence="1" type="ORF">Tci_884096</name>
</gene>
<dbReference type="EMBL" id="BKCJ011263589">
    <property type="protein sequence ID" value="GFD12127.1"/>
    <property type="molecule type" value="Genomic_DNA"/>
</dbReference>
<sequence>MSEGCHAEMSKLFFKREHNSVRPLSDNDPLTTTSLSGKFGCRGTVRLAGRAFFSPGVTGDVSTDAHSAGVLAVLAAM</sequence>
<dbReference type="AlphaFoldDB" id="A0A699TPU8"/>
<protein>
    <submittedName>
        <fullName evidence="1">Uncharacterized protein</fullName>
    </submittedName>
</protein>
<accession>A0A699TPU8</accession>
<proteinExistence type="predicted"/>
<evidence type="ECO:0000313" key="1">
    <source>
        <dbReference type="EMBL" id="GFD12127.1"/>
    </source>
</evidence>
<organism evidence="1">
    <name type="scientific">Tanacetum cinerariifolium</name>
    <name type="common">Dalmatian daisy</name>
    <name type="synonym">Chrysanthemum cinerariifolium</name>
    <dbReference type="NCBI Taxonomy" id="118510"/>
    <lineage>
        <taxon>Eukaryota</taxon>
        <taxon>Viridiplantae</taxon>
        <taxon>Streptophyta</taxon>
        <taxon>Embryophyta</taxon>
        <taxon>Tracheophyta</taxon>
        <taxon>Spermatophyta</taxon>
        <taxon>Magnoliopsida</taxon>
        <taxon>eudicotyledons</taxon>
        <taxon>Gunneridae</taxon>
        <taxon>Pentapetalae</taxon>
        <taxon>asterids</taxon>
        <taxon>campanulids</taxon>
        <taxon>Asterales</taxon>
        <taxon>Asteraceae</taxon>
        <taxon>Asteroideae</taxon>
        <taxon>Anthemideae</taxon>
        <taxon>Anthemidinae</taxon>
        <taxon>Tanacetum</taxon>
    </lineage>
</organism>
<name>A0A699TPU8_TANCI</name>